<keyword evidence="5" id="KW-1185">Reference proteome</keyword>
<evidence type="ECO:0000259" key="3">
    <source>
        <dbReference type="PROSITE" id="PS50921"/>
    </source>
</evidence>
<dbReference type="InterPro" id="IPR003018">
    <property type="entry name" value="GAF"/>
</dbReference>
<dbReference type="Pfam" id="PF13185">
    <property type="entry name" value="GAF_2"/>
    <property type="match status" value="1"/>
</dbReference>
<dbReference type="STRING" id="1522368.IN07_03275"/>
<comment type="caution">
    <text evidence="4">The sequence shown here is derived from an EMBL/GenBank/DDBJ whole genome shotgun (WGS) entry which is preliminary data.</text>
</comment>
<dbReference type="InterPro" id="IPR012074">
    <property type="entry name" value="GAF_ANTAR"/>
</dbReference>
<reference evidence="4 5" key="1">
    <citation type="submission" date="2014-07" db="EMBL/GenBank/DDBJ databases">
        <title>Biosystematic studies on Modestobacter strains isolated from extreme hyper-arid desert soil and from historic building.</title>
        <authorList>
            <person name="Bukarasam K."/>
            <person name="Bull A."/>
            <person name="Girard G."/>
            <person name="van Wezel G."/>
            <person name="Goodfellow M."/>
        </authorList>
    </citation>
    <scope>NUCLEOTIDE SEQUENCE [LARGE SCALE GENOMIC DNA]</scope>
    <source>
        <strain evidence="4 5">KNN45-2b</strain>
    </source>
</reference>
<keyword evidence="1" id="KW-0805">Transcription regulation</keyword>
<dbReference type="InterPro" id="IPR005561">
    <property type="entry name" value="ANTAR"/>
</dbReference>
<evidence type="ECO:0000313" key="4">
    <source>
        <dbReference type="EMBL" id="KGH48240.1"/>
    </source>
</evidence>
<organism evidence="4 5">
    <name type="scientific">Modestobacter caceresii</name>
    <dbReference type="NCBI Taxonomy" id="1522368"/>
    <lineage>
        <taxon>Bacteria</taxon>
        <taxon>Bacillati</taxon>
        <taxon>Actinomycetota</taxon>
        <taxon>Actinomycetes</taxon>
        <taxon>Geodermatophilales</taxon>
        <taxon>Geodermatophilaceae</taxon>
        <taxon>Modestobacter</taxon>
    </lineage>
</organism>
<dbReference type="InterPro" id="IPR036388">
    <property type="entry name" value="WH-like_DNA-bd_sf"/>
</dbReference>
<dbReference type="Gene3D" id="1.10.10.10">
    <property type="entry name" value="Winged helix-like DNA-binding domain superfamily/Winged helix DNA-binding domain"/>
    <property type="match status" value="1"/>
</dbReference>
<evidence type="ECO:0000256" key="1">
    <source>
        <dbReference type="ARBA" id="ARBA00023015"/>
    </source>
</evidence>
<accession>A0A098YCU4</accession>
<gene>
    <name evidence="4" type="ORF">IN07_03275</name>
</gene>
<dbReference type="Proteomes" id="UP000029713">
    <property type="component" value="Unassembled WGS sequence"/>
</dbReference>
<dbReference type="EMBL" id="JPMX01000009">
    <property type="protein sequence ID" value="KGH48240.1"/>
    <property type="molecule type" value="Genomic_DNA"/>
</dbReference>
<dbReference type="PROSITE" id="PS50921">
    <property type="entry name" value="ANTAR"/>
    <property type="match status" value="1"/>
</dbReference>
<proteinExistence type="predicted"/>
<evidence type="ECO:0000256" key="2">
    <source>
        <dbReference type="ARBA" id="ARBA00023163"/>
    </source>
</evidence>
<sequence>MVQLAFDELGRMSFAEHSLESVLQRVADLAARVLPGDPATSVTIVTDGRSSTVAASDPLARDLDLVQYAQGSGPCLEAATTGEVVELLDTAAEQRWSAFPQAAAERGCRGVLSFPLPPQELINGGLNVYARTSQPLDEQTRRTAARFAAYAVVPVSNMYLYETAVGRAEHLRAALDSRAVIDQAKGILMERYKWPADRAFSVLAELSMETNRKVRDIAEQFVQTGELPSA</sequence>
<dbReference type="SMART" id="SM00065">
    <property type="entry name" value="GAF"/>
    <property type="match status" value="1"/>
</dbReference>
<dbReference type="SMART" id="SM01012">
    <property type="entry name" value="ANTAR"/>
    <property type="match status" value="1"/>
</dbReference>
<dbReference type="SUPFAM" id="SSF55781">
    <property type="entry name" value="GAF domain-like"/>
    <property type="match status" value="1"/>
</dbReference>
<dbReference type="AlphaFoldDB" id="A0A098YCU4"/>
<name>A0A098YCU4_9ACTN</name>
<feature type="domain" description="ANTAR" evidence="3">
    <location>
        <begin position="161"/>
        <end position="222"/>
    </location>
</feature>
<dbReference type="Pfam" id="PF03861">
    <property type="entry name" value="ANTAR"/>
    <property type="match status" value="1"/>
</dbReference>
<dbReference type="PIRSF" id="PIRSF036625">
    <property type="entry name" value="GAF_ANTAR"/>
    <property type="match status" value="1"/>
</dbReference>
<dbReference type="InterPro" id="IPR029016">
    <property type="entry name" value="GAF-like_dom_sf"/>
</dbReference>
<keyword evidence="2" id="KW-0804">Transcription</keyword>
<dbReference type="Gene3D" id="3.30.450.40">
    <property type="match status" value="1"/>
</dbReference>
<protein>
    <recommendedName>
        <fullName evidence="3">ANTAR domain-containing protein</fullName>
    </recommendedName>
</protein>
<dbReference type="GO" id="GO:0003723">
    <property type="term" value="F:RNA binding"/>
    <property type="evidence" value="ECO:0007669"/>
    <property type="project" value="InterPro"/>
</dbReference>
<evidence type="ECO:0000313" key="5">
    <source>
        <dbReference type="Proteomes" id="UP000029713"/>
    </source>
</evidence>